<evidence type="ECO:0000256" key="4">
    <source>
        <dbReference type="ARBA" id="ARBA00022692"/>
    </source>
</evidence>
<evidence type="ECO:0000256" key="1">
    <source>
        <dbReference type="ARBA" id="ARBA00004651"/>
    </source>
</evidence>
<feature type="transmembrane region" description="Helical" evidence="7">
    <location>
        <begin position="248"/>
        <end position="266"/>
    </location>
</feature>
<dbReference type="SUPFAM" id="SSF103473">
    <property type="entry name" value="MFS general substrate transporter"/>
    <property type="match status" value="1"/>
</dbReference>
<dbReference type="AlphaFoldDB" id="M8DA08"/>
<feature type="transmembrane region" description="Helical" evidence="7">
    <location>
        <begin position="123"/>
        <end position="146"/>
    </location>
</feature>
<comment type="caution">
    <text evidence="9">The sequence shown here is derived from an EMBL/GenBank/DDBJ whole genome shotgun (WGS) entry which is preliminary data.</text>
</comment>
<keyword evidence="4 7" id="KW-0812">Transmembrane</keyword>
<dbReference type="PANTHER" id="PTHR23513">
    <property type="entry name" value="INTEGRAL MEMBRANE EFFLUX PROTEIN-RELATED"/>
    <property type="match status" value="1"/>
</dbReference>
<evidence type="ECO:0000256" key="7">
    <source>
        <dbReference type="SAM" id="Phobius"/>
    </source>
</evidence>
<evidence type="ECO:0000313" key="10">
    <source>
        <dbReference type="Proteomes" id="UP000012081"/>
    </source>
</evidence>
<feature type="transmembrane region" description="Helical" evidence="7">
    <location>
        <begin position="210"/>
        <end position="228"/>
    </location>
</feature>
<dbReference type="STRING" id="1300222.I532_23664"/>
<evidence type="ECO:0000256" key="6">
    <source>
        <dbReference type="ARBA" id="ARBA00023136"/>
    </source>
</evidence>
<feature type="transmembrane region" description="Helical" evidence="7">
    <location>
        <begin position="7"/>
        <end position="30"/>
    </location>
</feature>
<keyword evidence="5 7" id="KW-1133">Transmembrane helix</keyword>
<dbReference type="PROSITE" id="PS50850">
    <property type="entry name" value="MFS"/>
    <property type="match status" value="1"/>
</dbReference>
<dbReference type="EMBL" id="APBN01000019">
    <property type="protein sequence ID" value="EMT50203.1"/>
    <property type="molecule type" value="Genomic_DNA"/>
</dbReference>
<protein>
    <recommendedName>
        <fullName evidence="8">Major facilitator superfamily (MFS) profile domain-containing protein</fullName>
    </recommendedName>
</protein>
<evidence type="ECO:0000256" key="2">
    <source>
        <dbReference type="ARBA" id="ARBA00022448"/>
    </source>
</evidence>
<feature type="domain" description="Major facilitator superfamily (MFS) profile" evidence="8">
    <location>
        <begin position="1"/>
        <end position="386"/>
    </location>
</feature>
<feature type="transmembrane region" description="Helical" evidence="7">
    <location>
        <begin position="152"/>
        <end position="174"/>
    </location>
</feature>
<feature type="transmembrane region" description="Helical" evidence="7">
    <location>
        <begin position="361"/>
        <end position="382"/>
    </location>
</feature>
<gene>
    <name evidence="9" type="ORF">I532_23664</name>
</gene>
<evidence type="ECO:0000313" key="9">
    <source>
        <dbReference type="EMBL" id="EMT50203.1"/>
    </source>
</evidence>
<dbReference type="InterPro" id="IPR011701">
    <property type="entry name" value="MFS"/>
</dbReference>
<keyword evidence="10" id="KW-1185">Reference proteome</keyword>
<organism evidence="9 10">
    <name type="scientific">Brevibacillus borstelensis AK1</name>
    <dbReference type="NCBI Taxonomy" id="1300222"/>
    <lineage>
        <taxon>Bacteria</taxon>
        <taxon>Bacillati</taxon>
        <taxon>Bacillota</taxon>
        <taxon>Bacilli</taxon>
        <taxon>Bacillales</taxon>
        <taxon>Paenibacillaceae</taxon>
        <taxon>Brevibacillus</taxon>
    </lineage>
</organism>
<name>M8DA08_9BACL</name>
<dbReference type="RefSeq" id="WP_003392369.1">
    <property type="nucleotide sequence ID" value="NZ_APBN01000019.1"/>
</dbReference>
<reference evidence="9 10" key="1">
    <citation type="submission" date="2013-03" db="EMBL/GenBank/DDBJ databases">
        <title>Assembly of a new bacterial strain Brevibacillus borstelensis AK1.</title>
        <authorList>
            <person name="Rajan I."/>
            <person name="PoliReddy D."/>
            <person name="Sugumar T."/>
            <person name="Rathinam K."/>
            <person name="Alqarawi S."/>
            <person name="Khalil A.B."/>
            <person name="Sivakumar N."/>
        </authorList>
    </citation>
    <scope>NUCLEOTIDE SEQUENCE [LARGE SCALE GENOMIC DNA]</scope>
    <source>
        <strain evidence="9 10">AK1</strain>
    </source>
</reference>
<dbReference type="PATRIC" id="fig|1300222.3.peg.4966"/>
<proteinExistence type="predicted"/>
<comment type="subcellular location">
    <subcellularLocation>
        <location evidence="1">Cell membrane</location>
        <topology evidence="1">Multi-pass membrane protein</topology>
    </subcellularLocation>
</comment>
<feature type="transmembrane region" description="Helical" evidence="7">
    <location>
        <begin position="337"/>
        <end position="355"/>
    </location>
</feature>
<evidence type="ECO:0000256" key="5">
    <source>
        <dbReference type="ARBA" id="ARBA00022989"/>
    </source>
</evidence>
<accession>M8DA08</accession>
<evidence type="ECO:0000259" key="8">
    <source>
        <dbReference type="PROSITE" id="PS50850"/>
    </source>
</evidence>
<dbReference type="CDD" id="cd06173">
    <property type="entry name" value="MFS_MefA_like"/>
    <property type="match status" value="1"/>
</dbReference>
<keyword evidence="2" id="KW-0813">Transport</keyword>
<dbReference type="GO" id="GO:0022857">
    <property type="term" value="F:transmembrane transporter activity"/>
    <property type="evidence" value="ECO:0007669"/>
    <property type="project" value="InterPro"/>
</dbReference>
<feature type="transmembrane region" description="Helical" evidence="7">
    <location>
        <begin position="36"/>
        <end position="57"/>
    </location>
</feature>
<sequence length="389" mass="42531">MKTRKWYVYVNALSDLGSRMDLIAFSALIFTFENSAMWLTAFFLARQVGGLLFSLAAGVVADRFDRRKAMIASDLGSGLAIAAVVLFPHPYTVVAAAFVKGILFSVFQISFRASMPQLFPGEGLAAVNGLIVRLEAVAGMIGFVLGGVASDLFGHIWVIGFDAATFFASALVLVRLRWDSYPAAARHKRQRVSWIKDLQEGWSYLRQNDVLLAVIILSFFWTVSVAAYNYGLPLLAEMSVQSHASFHGLMWSLLSVGTLVGAWLAPRLGWKEFSALNISLLAMAIVISLAFAGWHQLIILLLLTVTGVLEGWREVFQRTIVQQADNTVRGRALGMQTLLTRGGFFLGFLLSPMIFQAYGLVAMVAVSQAVLVLAVSGTYLFARKKTGQG</sequence>
<dbReference type="Proteomes" id="UP000012081">
    <property type="component" value="Unassembled WGS sequence"/>
</dbReference>
<evidence type="ECO:0000256" key="3">
    <source>
        <dbReference type="ARBA" id="ARBA00022475"/>
    </source>
</evidence>
<keyword evidence="3" id="KW-1003">Cell membrane</keyword>
<dbReference type="Pfam" id="PF07690">
    <property type="entry name" value="MFS_1"/>
    <property type="match status" value="1"/>
</dbReference>
<dbReference type="InterPro" id="IPR020846">
    <property type="entry name" value="MFS_dom"/>
</dbReference>
<dbReference type="Gene3D" id="1.20.1250.20">
    <property type="entry name" value="MFS general substrate transporter like domains"/>
    <property type="match status" value="1"/>
</dbReference>
<keyword evidence="6 7" id="KW-0472">Membrane</keyword>
<dbReference type="InterPro" id="IPR036259">
    <property type="entry name" value="MFS_trans_sf"/>
</dbReference>
<dbReference type="GO" id="GO:0005886">
    <property type="term" value="C:plasma membrane"/>
    <property type="evidence" value="ECO:0007669"/>
    <property type="project" value="UniProtKB-SubCell"/>
</dbReference>
<dbReference type="OrthoDB" id="9775268at2"/>
<dbReference type="PANTHER" id="PTHR23513:SF6">
    <property type="entry name" value="MAJOR FACILITATOR SUPERFAMILY ASSOCIATED DOMAIN-CONTAINING PROTEIN"/>
    <property type="match status" value="1"/>
</dbReference>